<evidence type="ECO:0000313" key="4">
    <source>
        <dbReference type="Proteomes" id="UP001596391"/>
    </source>
</evidence>
<feature type="transmembrane region" description="Helical" evidence="1">
    <location>
        <begin position="199"/>
        <end position="218"/>
    </location>
</feature>
<name>A0ABW1ZC30_9BACT</name>
<evidence type="ECO:0000256" key="2">
    <source>
        <dbReference type="SAM" id="SignalP"/>
    </source>
</evidence>
<keyword evidence="1" id="KW-0812">Transmembrane</keyword>
<accession>A0ABW1ZC30</accession>
<protein>
    <submittedName>
        <fullName evidence="3">Uncharacterized protein</fullName>
    </submittedName>
</protein>
<reference evidence="4" key="1">
    <citation type="journal article" date="2019" name="Int. J. Syst. Evol. Microbiol.">
        <title>The Global Catalogue of Microorganisms (GCM) 10K type strain sequencing project: providing services to taxonomists for standard genome sequencing and annotation.</title>
        <authorList>
            <consortium name="The Broad Institute Genomics Platform"/>
            <consortium name="The Broad Institute Genome Sequencing Center for Infectious Disease"/>
            <person name="Wu L."/>
            <person name="Ma J."/>
        </authorList>
    </citation>
    <scope>NUCLEOTIDE SEQUENCE [LARGE SCALE GENOMIC DNA]</scope>
    <source>
        <strain evidence="4">CGMCC 1.16026</strain>
    </source>
</reference>
<proteinExistence type="predicted"/>
<feature type="signal peptide" evidence="2">
    <location>
        <begin position="1"/>
        <end position="27"/>
    </location>
</feature>
<comment type="caution">
    <text evidence="3">The sequence shown here is derived from an EMBL/GenBank/DDBJ whole genome shotgun (WGS) entry which is preliminary data.</text>
</comment>
<evidence type="ECO:0000313" key="3">
    <source>
        <dbReference type="EMBL" id="MFC6646967.1"/>
    </source>
</evidence>
<dbReference type="RefSeq" id="WP_263371097.1">
    <property type="nucleotide sequence ID" value="NZ_JAGSYD010000002.1"/>
</dbReference>
<keyword evidence="1" id="KW-1133">Transmembrane helix</keyword>
<keyword evidence="1" id="KW-0472">Membrane</keyword>
<dbReference type="EMBL" id="JBHSWI010000001">
    <property type="protein sequence ID" value="MFC6646967.1"/>
    <property type="molecule type" value="Genomic_DNA"/>
</dbReference>
<dbReference type="Proteomes" id="UP001596391">
    <property type="component" value="Unassembled WGS sequence"/>
</dbReference>
<evidence type="ECO:0000256" key="1">
    <source>
        <dbReference type="SAM" id="Phobius"/>
    </source>
</evidence>
<sequence length="243" mass="26569">MRIIYRIQSAIAAMLVAAIVATPLAHAQQPQQSPASVSPEVEAQQLLQQAHTIAIVDVSQPFGWSEAEVNATPLLQAAMRAWGQFKITRDPSKADVVFEISPTRQPYTYYSPHGVAYHGHNPYLQLTVVDPKTEDPLWSITVPALTGYDHTRDLFAMSIGNVVSQVKLLDGVALTPQETSDLGYLDRKIAHDRKVARTAGFIVIGVFVAATVGGIVAFRHSVDNAKKAQEQFCQENHMPNCAV</sequence>
<keyword evidence="4" id="KW-1185">Reference proteome</keyword>
<keyword evidence="2" id="KW-0732">Signal</keyword>
<gene>
    <name evidence="3" type="ORF">ACFQBQ_15560</name>
</gene>
<feature type="chain" id="PRO_5047029483" evidence="2">
    <location>
        <begin position="28"/>
        <end position="243"/>
    </location>
</feature>
<organism evidence="3 4">
    <name type="scientific">Granulicella cerasi</name>
    <dbReference type="NCBI Taxonomy" id="741063"/>
    <lineage>
        <taxon>Bacteria</taxon>
        <taxon>Pseudomonadati</taxon>
        <taxon>Acidobacteriota</taxon>
        <taxon>Terriglobia</taxon>
        <taxon>Terriglobales</taxon>
        <taxon>Acidobacteriaceae</taxon>
        <taxon>Granulicella</taxon>
    </lineage>
</organism>